<dbReference type="Pfam" id="PF08797">
    <property type="entry name" value="HIRAN"/>
    <property type="match status" value="1"/>
</dbReference>
<dbReference type="InterPro" id="IPR014905">
    <property type="entry name" value="HIRAN"/>
</dbReference>
<protein>
    <recommendedName>
        <fullName evidence="3">HIRAN domain-containing protein</fullName>
    </recommendedName>
</protein>
<evidence type="ECO:0000256" key="2">
    <source>
        <dbReference type="ARBA" id="ARBA00022801"/>
    </source>
</evidence>
<evidence type="ECO:0000313" key="4">
    <source>
        <dbReference type="EMBL" id="KKK83325.1"/>
    </source>
</evidence>
<evidence type="ECO:0000256" key="1">
    <source>
        <dbReference type="ARBA" id="ARBA00022723"/>
    </source>
</evidence>
<dbReference type="Gene3D" id="3.30.70.2330">
    <property type="match status" value="1"/>
</dbReference>
<sequence length="252" mass="28351">MSYIEHIIEPRKLLLSWQSPEGGDRRRHLVAELRRRGDDADLLYLRESKDYADAKAKGFDGEYPGFPAHKDHTDVLAAFMRRLPPRQRGDFDKFLEAIRIPRTAAISDFAMLGYAGARLPGDDFSIIHPFDDARPPFELLLLVAGYRYYQANVPRESLKPGMLARFELEPGNPHDPDAVRVVIPDVSEHTAGYVCQGLLPQFRRWIVSGMHVEGTLDRLNGTAESPLVYLFVTVRQAAPPLKAKESATRASG</sequence>
<keyword evidence="2" id="KW-0378">Hydrolase</keyword>
<reference evidence="4" key="1">
    <citation type="journal article" date="2015" name="Nature">
        <title>Complex archaea that bridge the gap between prokaryotes and eukaryotes.</title>
        <authorList>
            <person name="Spang A."/>
            <person name="Saw J.H."/>
            <person name="Jorgensen S.L."/>
            <person name="Zaremba-Niedzwiedzka K."/>
            <person name="Martijn J."/>
            <person name="Lind A.E."/>
            <person name="van Eijk R."/>
            <person name="Schleper C."/>
            <person name="Guy L."/>
            <person name="Ettema T.J."/>
        </authorList>
    </citation>
    <scope>NUCLEOTIDE SEQUENCE</scope>
</reference>
<keyword evidence="1" id="KW-0479">Metal-binding</keyword>
<dbReference type="EMBL" id="LAZR01052272">
    <property type="protein sequence ID" value="KKK83325.1"/>
    <property type="molecule type" value="Genomic_DNA"/>
</dbReference>
<evidence type="ECO:0000259" key="3">
    <source>
        <dbReference type="Pfam" id="PF08797"/>
    </source>
</evidence>
<dbReference type="AlphaFoldDB" id="A0A0F8ZBK8"/>
<comment type="caution">
    <text evidence="4">The sequence shown here is derived from an EMBL/GenBank/DDBJ whole genome shotgun (WGS) entry which is preliminary data.</text>
</comment>
<gene>
    <name evidence="4" type="ORF">LCGC14_2794520</name>
</gene>
<accession>A0A0F8ZBK8</accession>
<proteinExistence type="predicted"/>
<name>A0A0F8ZBK8_9ZZZZ</name>
<organism evidence="4">
    <name type="scientific">marine sediment metagenome</name>
    <dbReference type="NCBI Taxonomy" id="412755"/>
    <lineage>
        <taxon>unclassified sequences</taxon>
        <taxon>metagenomes</taxon>
        <taxon>ecological metagenomes</taxon>
    </lineage>
</organism>
<feature type="domain" description="HIRAN" evidence="3">
    <location>
        <begin position="143"/>
        <end position="194"/>
    </location>
</feature>